<protein>
    <submittedName>
        <fullName evidence="2">Uncharacterized protein</fullName>
    </submittedName>
</protein>
<dbReference type="Proteomes" id="UP000030645">
    <property type="component" value="Unassembled WGS sequence"/>
</dbReference>
<dbReference type="EMBL" id="KE343711">
    <property type="protein sequence ID" value="EXB39113.1"/>
    <property type="molecule type" value="Genomic_DNA"/>
</dbReference>
<keyword evidence="3" id="KW-1185">Reference proteome</keyword>
<evidence type="ECO:0000256" key="1">
    <source>
        <dbReference type="SAM" id="MobiDB-lite"/>
    </source>
</evidence>
<gene>
    <name evidence="2" type="ORF">L484_016583</name>
</gene>
<evidence type="ECO:0000313" key="2">
    <source>
        <dbReference type="EMBL" id="EXB39113.1"/>
    </source>
</evidence>
<reference evidence="3" key="1">
    <citation type="submission" date="2013-01" db="EMBL/GenBank/DDBJ databases">
        <title>Draft Genome Sequence of a Mulberry Tree, Morus notabilis C.K. Schneid.</title>
        <authorList>
            <person name="He N."/>
            <person name="Zhao S."/>
        </authorList>
    </citation>
    <scope>NUCLEOTIDE SEQUENCE</scope>
</reference>
<evidence type="ECO:0000313" key="3">
    <source>
        <dbReference type="Proteomes" id="UP000030645"/>
    </source>
</evidence>
<sequence>MEEDPRPVRNEVPLPDVPRPDPGQMQAQLTTLTELVRGLMTVVERLVGRNSMPPLEDAPRPLGPAMAGNPMLKQLLGVPIQQSLPLVELDIDPGSDVSEGKPLPLSLLLGLDLELKPESLLPSTTSGLALVMICISIPWLGQLEERIFILEPTLVLRGAWDTHDQEHLIDTQDVWGGVTPIQTVLIALHPSSETVVSLQKRDVQVEVHRLLGLKDVVTKAV</sequence>
<name>W9QKF7_9ROSA</name>
<proteinExistence type="predicted"/>
<accession>W9QKF7</accession>
<organism evidence="2 3">
    <name type="scientific">Morus notabilis</name>
    <dbReference type="NCBI Taxonomy" id="981085"/>
    <lineage>
        <taxon>Eukaryota</taxon>
        <taxon>Viridiplantae</taxon>
        <taxon>Streptophyta</taxon>
        <taxon>Embryophyta</taxon>
        <taxon>Tracheophyta</taxon>
        <taxon>Spermatophyta</taxon>
        <taxon>Magnoliopsida</taxon>
        <taxon>eudicotyledons</taxon>
        <taxon>Gunneridae</taxon>
        <taxon>Pentapetalae</taxon>
        <taxon>rosids</taxon>
        <taxon>fabids</taxon>
        <taxon>Rosales</taxon>
        <taxon>Moraceae</taxon>
        <taxon>Moreae</taxon>
        <taxon>Morus</taxon>
    </lineage>
</organism>
<dbReference type="AlphaFoldDB" id="W9QKF7"/>
<feature type="region of interest" description="Disordered" evidence="1">
    <location>
        <begin position="1"/>
        <end position="23"/>
    </location>
</feature>